<keyword evidence="10" id="KW-1185">Reference proteome</keyword>
<proteinExistence type="predicted"/>
<evidence type="ECO:0000313" key="10">
    <source>
        <dbReference type="Proteomes" id="UP000765509"/>
    </source>
</evidence>
<feature type="domain" description="Integrase zinc-binding" evidence="8">
    <location>
        <begin position="176"/>
        <end position="233"/>
    </location>
</feature>
<dbReference type="Proteomes" id="UP000765509">
    <property type="component" value="Unassembled WGS sequence"/>
</dbReference>
<keyword evidence="5" id="KW-0378">Hydrolase</keyword>
<evidence type="ECO:0000256" key="1">
    <source>
        <dbReference type="ARBA" id="ARBA00022679"/>
    </source>
</evidence>
<dbReference type="EMBL" id="AVOT02014590">
    <property type="protein sequence ID" value="MBW0498159.1"/>
    <property type="molecule type" value="Genomic_DNA"/>
</dbReference>
<dbReference type="GO" id="GO:0004519">
    <property type="term" value="F:endonuclease activity"/>
    <property type="evidence" value="ECO:0007669"/>
    <property type="project" value="UniProtKB-KW"/>
</dbReference>
<protein>
    <recommendedName>
        <fullName evidence="11">Integrase zinc-binding domain-containing protein</fullName>
    </recommendedName>
</protein>
<dbReference type="InterPro" id="IPR050951">
    <property type="entry name" value="Retrovirus_Pol_polyprotein"/>
</dbReference>
<organism evidence="9 10">
    <name type="scientific">Austropuccinia psidii MF-1</name>
    <dbReference type="NCBI Taxonomy" id="1389203"/>
    <lineage>
        <taxon>Eukaryota</taxon>
        <taxon>Fungi</taxon>
        <taxon>Dikarya</taxon>
        <taxon>Basidiomycota</taxon>
        <taxon>Pucciniomycotina</taxon>
        <taxon>Pucciniomycetes</taxon>
        <taxon>Pucciniales</taxon>
        <taxon>Sphaerophragmiaceae</taxon>
        <taxon>Austropuccinia</taxon>
    </lineage>
</organism>
<dbReference type="Pfam" id="PF17917">
    <property type="entry name" value="RT_RNaseH"/>
    <property type="match status" value="1"/>
</dbReference>
<gene>
    <name evidence="9" type="ORF">O181_037874</name>
</gene>
<evidence type="ECO:0000259" key="7">
    <source>
        <dbReference type="Pfam" id="PF17917"/>
    </source>
</evidence>
<reference evidence="9" key="1">
    <citation type="submission" date="2021-03" db="EMBL/GenBank/DDBJ databases">
        <title>Draft genome sequence of rust myrtle Austropuccinia psidii MF-1, a brazilian biotype.</title>
        <authorList>
            <person name="Quecine M.C."/>
            <person name="Pachon D.M.R."/>
            <person name="Bonatelli M.L."/>
            <person name="Correr F.H."/>
            <person name="Franceschini L.M."/>
            <person name="Leite T.F."/>
            <person name="Margarido G.R.A."/>
            <person name="Almeida C.A."/>
            <person name="Ferrarezi J.A."/>
            <person name="Labate C.A."/>
        </authorList>
    </citation>
    <scope>NUCLEOTIDE SEQUENCE</scope>
    <source>
        <strain evidence="9">MF-1</strain>
    </source>
</reference>
<keyword evidence="2" id="KW-0548">Nucleotidyltransferase</keyword>
<evidence type="ECO:0008006" key="11">
    <source>
        <dbReference type="Google" id="ProtNLM"/>
    </source>
</evidence>
<dbReference type="GO" id="GO:0003964">
    <property type="term" value="F:RNA-directed DNA polymerase activity"/>
    <property type="evidence" value="ECO:0007669"/>
    <property type="project" value="UniProtKB-KW"/>
</dbReference>
<dbReference type="PANTHER" id="PTHR37984">
    <property type="entry name" value="PROTEIN CBG26694"/>
    <property type="match status" value="1"/>
</dbReference>
<feature type="domain" description="Reverse transcriptase RNase H-like" evidence="7">
    <location>
        <begin position="2"/>
        <end position="54"/>
    </location>
</feature>
<dbReference type="AlphaFoldDB" id="A0A9Q3HD16"/>
<dbReference type="Pfam" id="PF17921">
    <property type="entry name" value="Integrase_H2C2"/>
    <property type="match status" value="1"/>
</dbReference>
<dbReference type="GO" id="GO:0016787">
    <property type="term" value="F:hydrolase activity"/>
    <property type="evidence" value="ECO:0007669"/>
    <property type="project" value="UniProtKB-KW"/>
</dbReference>
<evidence type="ECO:0000259" key="8">
    <source>
        <dbReference type="Pfam" id="PF17921"/>
    </source>
</evidence>
<evidence type="ECO:0000256" key="4">
    <source>
        <dbReference type="ARBA" id="ARBA00022759"/>
    </source>
</evidence>
<sequence length="240" mass="27854">MECLCLVWAFQKLYYSLDGTVFDAITHCNAVKSSLNMKTPNGHMLRWKIAIQEYRGNMNIFHNSGNINKNADGLCRWALANTPENPAWVPEEEHPIEGICVTYIGTEFFNKVTGSYKMDKNYHILFQLLMQDNKDPSLSSKLDEIQQKAHDEGGFHLLDDILYHRNKHTCVMTLTDRTLINTILHECHDSVASGHLSEDRNLERAKTCSWWPNWKKDVAEYFQTCDRCQKKKEPQGRNLE</sequence>
<keyword evidence="3" id="KW-0540">Nuclease</keyword>
<keyword evidence="6" id="KW-0695">RNA-directed DNA polymerase</keyword>
<dbReference type="InterPro" id="IPR041373">
    <property type="entry name" value="RT_RNaseH"/>
</dbReference>
<accession>A0A9Q3HD16</accession>
<comment type="caution">
    <text evidence="9">The sequence shown here is derived from an EMBL/GenBank/DDBJ whole genome shotgun (WGS) entry which is preliminary data.</text>
</comment>
<evidence type="ECO:0000256" key="2">
    <source>
        <dbReference type="ARBA" id="ARBA00022695"/>
    </source>
</evidence>
<dbReference type="Gene3D" id="1.10.340.70">
    <property type="match status" value="1"/>
</dbReference>
<evidence type="ECO:0000256" key="5">
    <source>
        <dbReference type="ARBA" id="ARBA00022801"/>
    </source>
</evidence>
<keyword evidence="4" id="KW-0255">Endonuclease</keyword>
<keyword evidence="1" id="KW-0808">Transferase</keyword>
<dbReference type="InterPro" id="IPR041588">
    <property type="entry name" value="Integrase_H2C2"/>
</dbReference>
<evidence type="ECO:0000256" key="6">
    <source>
        <dbReference type="ARBA" id="ARBA00022918"/>
    </source>
</evidence>
<dbReference type="PANTHER" id="PTHR37984:SF5">
    <property type="entry name" value="PROTEIN NYNRIN-LIKE"/>
    <property type="match status" value="1"/>
</dbReference>
<evidence type="ECO:0000256" key="3">
    <source>
        <dbReference type="ARBA" id="ARBA00022722"/>
    </source>
</evidence>
<name>A0A9Q3HD16_9BASI</name>
<evidence type="ECO:0000313" key="9">
    <source>
        <dbReference type="EMBL" id="MBW0498159.1"/>
    </source>
</evidence>